<evidence type="ECO:0000313" key="3">
    <source>
        <dbReference type="Proteomes" id="UP000621799"/>
    </source>
</evidence>
<organism evidence="2 3">
    <name type="scientific">Zarconia navalis LEGE 11467</name>
    <dbReference type="NCBI Taxonomy" id="1828826"/>
    <lineage>
        <taxon>Bacteria</taxon>
        <taxon>Bacillati</taxon>
        <taxon>Cyanobacteriota</taxon>
        <taxon>Cyanophyceae</taxon>
        <taxon>Oscillatoriophycideae</taxon>
        <taxon>Oscillatoriales</taxon>
        <taxon>Oscillatoriales incertae sedis</taxon>
        <taxon>Zarconia</taxon>
        <taxon>Zarconia navalis</taxon>
    </lineage>
</organism>
<dbReference type="InterPro" id="IPR013472">
    <property type="entry name" value="CHP02652"/>
</dbReference>
<keyword evidence="1" id="KW-0472">Membrane</keyword>
<dbReference type="Proteomes" id="UP000621799">
    <property type="component" value="Unassembled WGS sequence"/>
</dbReference>
<proteinExistence type="predicted"/>
<accession>A0A928VUY3</accession>
<evidence type="ECO:0000313" key="2">
    <source>
        <dbReference type="EMBL" id="MBE9039182.1"/>
    </source>
</evidence>
<keyword evidence="1" id="KW-1133">Transmembrane helix</keyword>
<comment type="caution">
    <text evidence="2">The sequence shown here is derived from an EMBL/GenBank/DDBJ whole genome shotgun (WGS) entry which is preliminary data.</text>
</comment>
<dbReference type="AlphaFoldDB" id="A0A928VUY3"/>
<dbReference type="EMBL" id="JADEXN010000001">
    <property type="protein sequence ID" value="MBE9039182.1"/>
    <property type="molecule type" value="Genomic_DNA"/>
</dbReference>
<feature type="transmembrane region" description="Helical" evidence="1">
    <location>
        <begin position="88"/>
        <end position="111"/>
    </location>
</feature>
<name>A0A928VUY3_9CYAN</name>
<keyword evidence="3" id="KW-1185">Reference proteome</keyword>
<dbReference type="Pfam" id="PF09654">
    <property type="entry name" value="DUF2396"/>
    <property type="match status" value="1"/>
</dbReference>
<gene>
    <name evidence="2" type="ORF">IQ235_00030</name>
</gene>
<evidence type="ECO:0000256" key="1">
    <source>
        <dbReference type="SAM" id="Phobius"/>
    </source>
</evidence>
<feature type="transmembrane region" description="Helical" evidence="1">
    <location>
        <begin position="123"/>
        <end position="146"/>
    </location>
</feature>
<sequence length="171" mass="19038">MTQSASPSPSVTPLNFRGAYRCPACRRGQISALVLTEAFGCNTCNHIFTANLAKQSVQVVDSSPPLAWRWNGRKWKPTHRDVDPLNGWVWCLAIAFVLLPTSIVALGAYVFPPLPDSAWGWFPLAWAGLTLGAHFACVAWLVMEYYQFPAILFLRLGQRRLSSTGNSRLRM</sequence>
<dbReference type="RefSeq" id="WP_264319449.1">
    <property type="nucleotide sequence ID" value="NZ_JADEXN010000001.1"/>
</dbReference>
<reference evidence="2" key="1">
    <citation type="submission" date="2020-10" db="EMBL/GenBank/DDBJ databases">
        <authorList>
            <person name="Castelo-Branco R."/>
            <person name="Eusebio N."/>
            <person name="Adriana R."/>
            <person name="Vieira A."/>
            <person name="Brugerolle De Fraissinette N."/>
            <person name="Rezende De Castro R."/>
            <person name="Schneider M.P."/>
            <person name="Vasconcelos V."/>
            <person name="Leao P.N."/>
        </authorList>
    </citation>
    <scope>NUCLEOTIDE SEQUENCE</scope>
    <source>
        <strain evidence="2">LEGE 11467</strain>
    </source>
</reference>
<keyword evidence="1" id="KW-0812">Transmembrane</keyword>
<protein>
    <submittedName>
        <fullName evidence="2">DUF2396 family protein</fullName>
    </submittedName>
</protein>